<gene>
    <name evidence="8" type="ORF">F3L20_00800</name>
</gene>
<dbReference type="EC" id="2.1.1.72" evidence="1"/>
<dbReference type="InterPro" id="IPR003356">
    <property type="entry name" value="DNA_methylase_A-5"/>
</dbReference>
<dbReference type="PRINTS" id="PR00507">
    <property type="entry name" value="N12N6MTFRASE"/>
</dbReference>
<name>A0ABX5ZMA5_STRTE</name>
<accession>A0ABX5ZMA5</accession>
<dbReference type="SUPFAM" id="SSF53335">
    <property type="entry name" value="S-adenosyl-L-methionine-dependent methyltransferases"/>
    <property type="match status" value="1"/>
</dbReference>
<proteinExistence type="predicted"/>
<dbReference type="PANTHER" id="PTHR33841">
    <property type="entry name" value="DNA METHYLTRANSFERASE YEEA-RELATED"/>
    <property type="match status" value="1"/>
</dbReference>
<dbReference type="InterPro" id="IPR029063">
    <property type="entry name" value="SAM-dependent_MTases_sf"/>
</dbReference>
<feature type="region of interest" description="Disordered" evidence="5">
    <location>
        <begin position="605"/>
        <end position="627"/>
    </location>
</feature>
<evidence type="ECO:0000259" key="6">
    <source>
        <dbReference type="Pfam" id="PF02384"/>
    </source>
</evidence>
<dbReference type="PANTHER" id="PTHR33841:SF1">
    <property type="entry name" value="DNA METHYLTRANSFERASE A"/>
    <property type="match status" value="1"/>
</dbReference>
<dbReference type="Proteomes" id="UP000324308">
    <property type="component" value="Chromosome"/>
</dbReference>
<sequence>MPKAPTAILKQYIHDLKRVYSTGEGVPETSYYGALERLINSVGRNTDPGISAVINLRNSGAGIPDGGLFAANQLRRVGGQEAAFERQLPTQGAIEAKPFGADLGAVIRTAQVRKYATRYGKVLVSNFLSFRLVTQGKSRLLERESFSLADSIQDLVALEASDQFDRIAQELYDYMNRALTAGAPINKPEDLAYFLAAYAKQALERIEDQDLSALDSLENALDQALGISFEGPDAHRFFRSTLVQTLFYGVFSAWVYWCNDREEGDEKFNWRTASWFLSVPVVRMLFEQVSTASRLRPLRLDEILDWAGEALNRVNRDAFFSYFEAADAVQYFYEPFLAEFDPQLRKDLGIWYTPPEVVSYIVQNVDNVLKEELGCRDGLADERVWVLDPCVGTGSFLLEVLRVIQRRLTEGGGDALTGQDLKRAATSRIIGFEILPAPFVIAHLQLGSFLQNAGAPLNAAEAERVAVFLTNALTGWSEDSNQTHLTFPELEKERDSAQAVKKEAPILVVLGNPPYNAFAGVSPKEEGDLLDAYKSGLKGWGITRHNLDDLYVRFFRVAERRIAEKQGEGIVSFISNFSYLGDPSLVAVRQRVLAEFDKVAIDNLNGDGRETGKRTPDGKDDPSVFRTERNRSGINQGTAIGTFVRKLTRSPAPEVTYRDFWGVGKRKELLDSLSTGEPAYASLAPREDTAYTFRPAQVHERYFRWPRVDELAEESPLLGLLEKRKGALIAFSRPQIEARMMRYFDETDSTEHLAEDLRGLREPAARFADPNVVRQRLIAKGGYRPENVGRYLSFPFDQRWAYLEPTRPLWNEPRPDLIKAMREPNPTFFLARKRVPRALDGAAFYLFAGIGDEHALHKDAYYFPVMLPTEVEKEQGALFDVTSKQPRANLSGRTRDWLTRIGCREIDHPEVAATPWLHALAVGFSPAYLEENRDGGRFNFQRVPLPLDKSRFDQSVELGRKISSLLDVELAVEPLFESKVWDFLRLVGNVSGTEGALEPSDLRLKSWASIQPKAVMPVAGRTETRPWSPHEIQSYGAAAAALGLSPDRMESQLGSAVDVYLNGRAFWASVPEKVWDYRVGGYSVLRKWLSYRDDRLLKRALDTAEVRQFSAIVKKVTALLLLSDELDANYVACRDDSLEWHTEPVRPEIPE</sequence>
<evidence type="ECO:0000256" key="2">
    <source>
        <dbReference type="ARBA" id="ARBA00022603"/>
    </source>
</evidence>
<evidence type="ECO:0000256" key="3">
    <source>
        <dbReference type="ARBA" id="ARBA00022679"/>
    </source>
</evidence>
<feature type="domain" description="Type ISP restriction-modification enzyme LLaBIII C-terminal specificity" evidence="7">
    <location>
        <begin position="719"/>
        <end position="1099"/>
    </location>
</feature>
<reference evidence="8 9" key="1">
    <citation type="submission" date="2019-09" db="EMBL/GenBank/DDBJ databases">
        <title>Draft genome sequence of the Ebosin-producing strain Streptomyces sp. 139.</title>
        <authorList>
            <person name="Ai L."/>
            <person name="Geng M."/>
            <person name="Ma M."/>
            <person name="Bai L."/>
        </authorList>
    </citation>
    <scope>NUCLEOTIDE SEQUENCE [LARGE SCALE GENOMIC DNA]</scope>
    <source>
        <strain evidence="8 9">139</strain>
    </source>
</reference>
<keyword evidence="2 8" id="KW-0489">Methyltransferase</keyword>
<evidence type="ECO:0000259" key="7">
    <source>
        <dbReference type="Pfam" id="PF18135"/>
    </source>
</evidence>
<keyword evidence="9" id="KW-1185">Reference proteome</keyword>
<evidence type="ECO:0000313" key="9">
    <source>
        <dbReference type="Proteomes" id="UP000324308"/>
    </source>
</evidence>
<feature type="domain" description="DNA methylase adenine-specific" evidence="6">
    <location>
        <begin position="326"/>
        <end position="425"/>
    </location>
</feature>
<dbReference type="GO" id="GO:0008168">
    <property type="term" value="F:methyltransferase activity"/>
    <property type="evidence" value="ECO:0007669"/>
    <property type="project" value="UniProtKB-KW"/>
</dbReference>
<dbReference type="InterPro" id="IPR041635">
    <property type="entry name" value="Type_ISP_LLaBIII_C"/>
</dbReference>
<evidence type="ECO:0000256" key="4">
    <source>
        <dbReference type="ARBA" id="ARBA00047942"/>
    </source>
</evidence>
<protein>
    <recommendedName>
        <fullName evidence="1">site-specific DNA-methyltransferase (adenine-specific)</fullName>
        <ecNumber evidence="1">2.1.1.72</ecNumber>
    </recommendedName>
</protein>
<feature type="compositionally biased region" description="Basic and acidic residues" evidence="5">
    <location>
        <begin position="607"/>
        <end position="627"/>
    </location>
</feature>
<dbReference type="Pfam" id="PF18135">
    <property type="entry name" value="Type_ISP_C"/>
    <property type="match status" value="1"/>
</dbReference>
<dbReference type="EMBL" id="CP043959">
    <property type="protein sequence ID" value="QER84591.1"/>
    <property type="molecule type" value="Genomic_DNA"/>
</dbReference>
<evidence type="ECO:0000313" key="8">
    <source>
        <dbReference type="EMBL" id="QER84591.1"/>
    </source>
</evidence>
<dbReference type="InterPro" id="IPR050953">
    <property type="entry name" value="N4_N6_ade-DNA_methylase"/>
</dbReference>
<evidence type="ECO:0000256" key="1">
    <source>
        <dbReference type="ARBA" id="ARBA00011900"/>
    </source>
</evidence>
<evidence type="ECO:0000256" key="5">
    <source>
        <dbReference type="SAM" id="MobiDB-lite"/>
    </source>
</evidence>
<dbReference type="Pfam" id="PF02384">
    <property type="entry name" value="N6_Mtase"/>
    <property type="match status" value="1"/>
</dbReference>
<dbReference type="Gene3D" id="3.40.50.150">
    <property type="entry name" value="Vaccinia Virus protein VP39"/>
    <property type="match status" value="1"/>
</dbReference>
<keyword evidence="3" id="KW-0808">Transferase</keyword>
<dbReference type="GO" id="GO:0032259">
    <property type="term" value="P:methylation"/>
    <property type="evidence" value="ECO:0007669"/>
    <property type="project" value="UniProtKB-KW"/>
</dbReference>
<dbReference type="RefSeq" id="WP_150151061.1">
    <property type="nucleotide sequence ID" value="NZ_CP043959.1"/>
</dbReference>
<comment type="catalytic activity">
    <reaction evidence="4">
        <text>a 2'-deoxyadenosine in DNA + S-adenosyl-L-methionine = an N(6)-methyl-2'-deoxyadenosine in DNA + S-adenosyl-L-homocysteine + H(+)</text>
        <dbReference type="Rhea" id="RHEA:15197"/>
        <dbReference type="Rhea" id="RHEA-COMP:12418"/>
        <dbReference type="Rhea" id="RHEA-COMP:12419"/>
        <dbReference type="ChEBI" id="CHEBI:15378"/>
        <dbReference type="ChEBI" id="CHEBI:57856"/>
        <dbReference type="ChEBI" id="CHEBI:59789"/>
        <dbReference type="ChEBI" id="CHEBI:90615"/>
        <dbReference type="ChEBI" id="CHEBI:90616"/>
        <dbReference type="EC" id="2.1.1.72"/>
    </reaction>
</comment>
<organism evidence="8 9">
    <name type="scientific">Streptomyces tendae</name>
    <dbReference type="NCBI Taxonomy" id="1932"/>
    <lineage>
        <taxon>Bacteria</taxon>
        <taxon>Bacillati</taxon>
        <taxon>Actinomycetota</taxon>
        <taxon>Actinomycetes</taxon>
        <taxon>Kitasatosporales</taxon>
        <taxon>Streptomycetaceae</taxon>
        <taxon>Streptomyces</taxon>
    </lineage>
</organism>